<feature type="region of interest" description="Disordered" evidence="1">
    <location>
        <begin position="1"/>
        <end position="21"/>
    </location>
</feature>
<accession>A0A172TZU7</accession>
<dbReference type="AlphaFoldDB" id="A0A172TZU7"/>
<dbReference type="STRING" id="1492898.SY85_20625"/>
<dbReference type="EMBL" id="CP011390">
    <property type="protein sequence ID" value="ANE52526.1"/>
    <property type="molecule type" value="Genomic_DNA"/>
</dbReference>
<reference evidence="3" key="1">
    <citation type="submission" date="2015-01" db="EMBL/GenBank/DDBJ databases">
        <title>Flavisolibacter sp./LCS9/ whole genome sequencing.</title>
        <authorList>
            <person name="Kim M.K."/>
            <person name="Srinivasan S."/>
            <person name="Lee J.-J."/>
        </authorList>
    </citation>
    <scope>NUCLEOTIDE SEQUENCE [LARGE SCALE GENOMIC DNA]</scope>
    <source>
        <strain evidence="3">LCS9</strain>
    </source>
</reference>
<gene>
    <name evidence="2" type="ORF">SY85_20625</name>
</gene>
<proteinExistence type="predicted"/>
<protein>
    <submittedName>
        <fullName evidence="2">Uncharacterized protein</fullName>
    </submittedName>
</protein>
<keyword evidence="3" id="KW-1185">Reference proteome</keyword>
<name>A0A172TZU7_9BACT</name>
<evidence type="ECO:0000313" key="3">
    <source>
        <dbReference type="Proteomes" id="UP000077177"/>
    </source>
</evidence>
<organism evidence="2 3">
    <name type="scientific">Flavisolibacter tropicus</name>
    <dbReference type="NCBI Taxonomy" id="1492898"/>
    <lineage>
        <taxon>Bacteria</taxon>
        <taxon>Pseudomonadati</taxon>
        <taxon>Bacteroidota</taxon>
        <taxon>Chitinophagia</taxon>
        <taxon>Chitinophagales</taxon>
        <taxon>Chitinophagaceae</taxon>
        <taxon>Flavisolibacter</taxon>
    </lineage>
</organism>
<evidence type="ECO:0000256" key="1">
    <source>
        <dbReference type="SAM" id="MobiDB-lite"/>
    </source>
</evidence>
<dbReference type="KEGG" id="fla:SY85_20625"/>
<evidence type="ECO:0000313" key="2">
    <source>
        <dbReference type="EMBL" id="ANE52526.1"/>
    </source>
</evidence>
<dbReference type="Proteomes" id="UP000077177">
    <property type="component" value="Chromosome"/>
</dbReference>
<reference evidence="2 3" key="2">
    <citation type="journal article" date="2016" name="Int. J. Syst. Evol. Microbiol.">
        <title>Flavisolibacter tropicus sp. nov., isolated from tropical soil.</title>
        <authorList>
            <person name="Lee J.J."/>
            <person name="Kang M.S."/>
            <person name="Kim G.S."/>
            <person name="Lee C.S."/>
            <person name="Lim S."/>
            <person name="Lee J."/>
            <person name="Roh S.H."/>
            <person name="Kang H."/>
            <person name="Ha J.M."/>
            <person name="Bae S."/>
            <person name="Jung H.Y."/>
            <person name="Kim M.K."/>
        </authorList>
    </citation>
    <scope>NUCLEOTIDE SEQUENCE [LARGE SCALE GENOMIC DNA]</scope>
    <source>
        <strain evidence="2 3">LCS9</strain>
    </source>
</reference>
<sequence>MRREALPSLPEGEESKCTKPEEQIHFNTKAPRLWSAFLYWKAKSFTSERRLFEPGFGEIQGLKESWAVFCIFSVFFLRRFQPFELHFFLLLLLCL</sequence>